<accession>A0A2P2K4W8</accession>
<evidence type="ECO:0000259" key="1">
    <source>
        <dbReference type="Pfam" id="PF25500"/>
    </source>
</evidence>
<dbReference type="Pfam" id="PF25502">
    <property type="entry name" value="DUF7915"/>
    <property type="match status" value="1"/>
</dbReference>
<name>A0A2P2K4W8_RHIMU</name>
<evidence type="ECO:0000259" key="2">
    <source>
        <dbReference type="Pfam" id="PF25502"/>
    </source>
</evidence>
<sequence length="231" mass="26162">MDAADVCQTEDAIVALLEYLVDPRLPAKYSAKDIPSQYDQESVARQVQTVVMLYNYYHRKQHPELEFLTFEGFCKLAVILRPTLLAYMRLIRRSNDIELDDPEKQLSLTEKKIMDACDICMTLDASKSCPSIEGWPISKVSVLLVDTKKEKCMLQFGSSIQGVWSVIEKDIDVSVSNSKVSMNVKHVDKKKRIIKKPLREEFSTDEAALRQLAFSTVKETTGLPSGLATHE</sequence>
<evidence type="ECO:0000313" key="3">
    <source>
        <dbReference type="EMBL" id="MBX00775.1"/>
    </source>
</evidence>
<dbReference type="EMBL" id="GGEC01020291">
    <property type="protein sequence ID" value="MBX00775.1"/>
    <property type="molecule type" value="Transcribed_RNA"/>
</dbReference>
<feature type="domain" description="DUF7913" evidence="1">
    <location>
        <begin position="5"/>
        <end position="124"/>
    </location>
</feature>
<dbReference type="PANTHER" id="PTHR33913:SF1">
    <property type="entry name" value="DRBM DOMAIN-CONTAINING PROTEIN"/>
    <property type="match status" value="1"/>
</dbReference>
<proteinExistence type="predicted"/>
<dbReference type="PANTHER" id="PTHR33913">
    <property type="entry name" value="ALEURONE LAYER MORPHOGENESIS PROTEIN"/>
    <property type="match status" value="1"/>
</dbReference>
<feature type="domain" description="DUF7915" evidence="2">
    <location>
        <begin position="161"/>
        <end position="223"/>
    </location>
</feature>
<dbReference type="AlphaFoldDB" id="A0A2P2K4W8"/>
<dbReference type="Pfam" id="PF25500">
    <property type="entry name" value="DUF7913"/>
    <property type="match status" value="1"/>
</dbReference>
<organism evidence="3">
    <name type="scientific">Rhizophora mucronata</name>
    <name type="common">Asiatic mangrove</name>
    <dbReference type="NCBI Taxonomy" id="61149"/>
    <lineage>
        <taxon>Eukaryota</taxon>
        <taxon>Viridiplantae</taxon>
        <taxon>Streptophyta</taxon>
        <taxon>Embryophyta</taxon>
        <taxon>Tracheophyta</taxon>
        <taxon>Spermatophyta</taxon>
        <taxon>Magnoliopsida</taxon>
        <taxon>eudicotyledons</taxon>
        <taxon>Gunneridae</taxon>
        <taxon>Pentapetalae</taxon>
        <taxon>rosids</taxon>
        <taxon>fabids</taxon>
        <taxon>Malpighiales</taxon>
        <taxon>Rhizophoraceae</taxon>
        <taxon>Rhizophora</taxon>
    </lineage>
</organism>
<dbReference type="InterPro" id="IPR057235">
    <property type="entry name" value="DUF7913"/>
</dbReference>
<dbReference type="InterPro" id="IPR057237">
    <property type="entry name" value="DUF7915"/>
</dbReference>
<protein>
    <submittedName>
        <fullName evidence="3">Uncharacterized protein MANES_04G042400</fullName>
    </submittedName>
</protein>
<reference evidence="3" key="1">
    <citation type="submission" date="2018-02" db="EMBL/GenBank/DDBJ databases">
        <title>Rhizophora mucronata_Transcriptome.</title>
        <authorList>
            <person name="Meera S.P."/>
            <person name="Sreeshan A."/>
            <person name="Augustine A."/>
        </authorList>
    </citation>
    <scope>NUCLEOTIDE SEQUENCE</scope>
    <source>
        <tissue evidence="3">Leaf</tissue>
    </source>
</reference>